<gene>
    <name evidence="3" type="ORF">K7B09_02875</name>
</gene>
<feature type="signal peptide" evidence="2">
    <location>
        <begin position="1"/>
        <end position="22"/>
    </location>
</feature>
<keyword evidence="2" id="KW-0732">Signal</keyword>
<name>A0ABS7TBP7_9GAMM</name>
<feature type="region of interest" description="Disordered" evidence="1">
    <location>
        <begin position="23"/>
        <end position="123"/>
    </location>
</feature>
<dbReference type="EMBL" id="JAIQDJ010000001">
    <property type="protein sequence ID" value="MBZ4185268.1"/>
    <property type="molecule type" value="Genomic_DNA"/>
</dbReference>
<evidence type="ECO:0000313" key="4">
    <source>
        <dbReference type="Proteomes" id="UP001430290"/>
    </source>
</evidence>
<sequence length="123" mass="11958">MPTLRFAARLGSLLLAGMLASACSKPTPTDGNPTIGSEALPAPATKGGSVTGMPDPGVAIPQPPPLATPQVQAEDTATADANTPATADNSDPTMQPGNPAPALPAPPAATANATSTAEPVPSK</sequence>
<proteinExistence type="predicted"/>
<dbReference type="RefSeq" id="WP_223626574.1">
    <property type="nucleotide sequence ID" value="NZ_JAIQDJ010000001.1"/>
</dbReference>
<protein>
    <submittedName>
        <fullName evidence="3">Uncharacterized protein</fullName>
    </submittedName>
</protein>
<keyword evidence="4" id="KW-1185">Reference proteome</keyword>
<feature type="compositionally biased region" description="Polar residues" evidence="1">
    <location>
        <begin position="24"/>
        <end position="35"/>
    </location>
</feature>
<feature type="compositionally biased region" description="Low complexity" evidence="1">
    <location>
        <begin position="108"/>
        <end position="123"/>
    </location>
</feature>
<reference evidence="3" key="1">
    <citation type="submission" date="2021-09" db="EMBL/GenBank/DDBJ databases">
        <authorList>
            <person name="Wu T."/>
            <person name="Guo S.Z."/>
        </authorList>
    </citation>
    <scope>NUCLEOTIDE SEQUENCE</scope>
    <source>
        <strain evidence="3">RSS-23</strain>
    </source>
</reference>
<evidence type="ECO:0000313" key="3">
    <source>
        <dbReference type="EMBL" id="MBZ4185268.1"/>
    </source>
</evidence>
<evidence type="ECO:0000256" key="1">
    <source>
        <dbReference type="SAM" id="MobiDB-lite"/>
    </source>
</evidence>
<dbReference type="PROSITE" id="PS51257">
    <property type="entry name" value="PROKAR_LIPOPROTEIN"/>
    <property type="match status" value="1"/>
</dbReference>
<evidence type="ECO:0000256" key="2">
    <source>
        <dbReference type="SAM" id="SignalP"/>
    </source>
</evidence>
<feature type="compositionally biased region" description="Pro residues" evidence="1">
    <location>
        <begin position="98"/>
        <end position="107"/>
    </location>
</feature>
<comment type="caution">
    <text evidence="3">The sequence shown here is derived from an EMBL/GenBank/DDBJ whole genome shotgun (WGS) entry which is preliminary data.</text>
</comment>
<feature type="chain" id="PRO_5046111955" evidence="2">
    <location>
        <begin position="23"/>
        <end position="123"/>
    </location>
</feature>
<dbReference type="Proteomes" id="UP001430290">
    <property type="component" value="Unassembled WGS sequence"/>
</dbReference>
<accession>A0ABS7TBP7</accession>
<organism evidence="3 4">
    <name type="scientific">Thermomonas beijingensis</name>
    <dbReference type="NCBI Taxonomy" id="2872701"/>
    <lineage>
        <taxon>Bacteria</taxon>
        <taxon>Pseudomonadati</taxon>
        <taxon>Pseudomonadota</taxon>
        <taxon>Gammaproteobacteria</taxon>
        <taxon>Lysobacterales</taxon>
        <taxon>Lysobacteraceae</taxon>
        <taxon>Thermomonas</taxon>
    </lineage>
</organism>
<feature type="compositionally biased region" description="Low complexity" evidence="1">
    <location>
        <begin position="73"/>
        <end position="91"/>
    </location>
</feature>